<dbReference type="Proteomes" id="UP000887579">
    <property type="component" value="Unplaced"/>
</dbReference>
<reference evidence="2" key="1">
    <citation type="submission" date="2022-11" db="UniProtKB">
        <authorList>
            <consortium name="WormBaseParasite"/>
        </authorList>
    </citation>
    <scope>IDENTIFICATION</scope>
</reference>
<name>A0AC34FIY6_9BILA</name>
<dbReference type="WBParaSite" id="ES5_v2.g17020.t1">
    <property type="protein sequence ID" value="ES5_v2.g17020.t1"/>
    <property type="gene ID" value="ES5_v2.g17020"/>
</dbReference>
<sequence>MISQKVTSLISRSSTRPTIHWNNQRFLATDEKSLPTSDHQKKLHEAQPPHSTDVDKTDVSPQLQRSLHSQYKQRIQSSRVGRIADASTGTIPTASQKYFLVITRLFKSPSDVPEYVPHQTMKRMHDRMRVVTSVTAVVIAFIIAYSFEFRTGRKIDIDKASGKVVKTYADIKS</sequence>
<evidence type="ECO:0000313" key="1">
    <source>
        <dbReference type="Proteomes" id="UP000887579"/>
    </source>
</evidence>
<proteinExistence type="predicted"/>
<accession>A0AC34FIY6</accession>
<protein>
    <submittedName>
        <fullName evidence="2">Uncharacterized protein</fullName>
    </submittedName>
</protein>
<evidence type="ECO:0000313" key="2">
    <source>
        <dbReference type="WBParaSite" id="ES5_v2.g17020.t1"/>
    </source>
</evidence>
<organism evidence="1 2">
    <name type="scientific">Panagrolaimus sp. ES5</name>
    <dbReference type="NCBI Taxonomy" id="591445"/>
    <lineage>
        <taxon>Eukaryota</taxon>
        <taxon>Metazoa</taxon>
        <taxon>Ecdysozoa</taxon>
        <taxon>Nematoda</taxon>
        <taxon>Chromadorea</taxon>
        <taxon>Rhabditida</taxon>
        <taxon>Tylenchina</taxon>
        <taxon>Panagrolaimomorpha</taxon>
        <taxon>Panagrolaimoidea</taxon>
        <taxon>Panagrolaimidae</taxon>
        <taxon>Panagrolaimus</taxon>
    </lineage>
</organism>